<dbReference type="GO" id="GO:0003723">
    <property type="term" value="F:RNA binding"/>
    <property type="evidence" value="ECO:0007669"/>
    <property type="project" value="UniProtKB-UniRule"/>
</dbReference>
<proteinExistence type="predicted"/>
<dbReference type="GeneID" id="54359324"/>
<feature type="region of interest" description="Disordered" evidence="4">
    <location>
        <begin position="223"/>
        <end position="303"/>
    </location>
</feature>
<dbReference type="OrthoDB" id="431169at2759"/>
<keyword evidence="1" id="KW-0597">Phosphoprotein</keyword>
<feature type="compositionally biased region" description="Polar residues" evidence="4">
    <location>
        <begin position="233"/>
        <end position="297"/>
    </location>
</feature>
<dbReference type="PROSITE" id="PS50102">
    <property type="entry name" value="RRM"/>
    <property type="match status" value="1"/>
</dbReference>
<name>A0A6J3M6J0_9PEZI</name>
<dbReference type="Gene3D" id="3.30.70.330">
    <property type="match status" value="1"/>
</dbReference>
<reference evidence="7" key="1">
    <citation type="submission" date="2020-01" db="EMBL/GenBank/DDBJ databases">
        <authorList>
            <consortium name="DOE Joint Genome Institute"/>
            <person name="Haridas S."/>
            <person name="Albert R."/>
            <person name="Binder M."/>
            <person name="Bloem J."/>
            <person name="Labutti K."/>
            <person name="Salamov A."/>
            <person name="Andreopoulos B."/>
            <person name="Baker S.E."/>
            <person name="Barry K."/>
            <person name="Bills G."/>
            <person name="Bluhm B.H."/>
            <person name="Cannon C."/>
            <person name="Castanera R."/>
            <person name="Culley D.E."/>
            <person name="Daum C."/>
            <person name="Ezra D."/>
            <person name="Gonzalez J.B."/>
            <person name="Henrissat B."/>
            <person name="Kuo A."/>
            <person name="Liang C."/>
            <person name="Lipzen A."/>
            <person name="Lutzoni F."/>
            <person name="Magnuson J."/>
            <person name="Mondo S."/>
            <person name="Nolan M."/>
            <person name="Ohm R."/>
            <person name="Pangilinan J."/>
            <person name="Park H.-J."/>
            <person name="Ramirez L."/>
            <person name="Alfaro M."/>
            <person name="Sun H."/>
            <person name="Tritt A."/>
            <person name="Yoshinaga Y."/>
            <person name="Zwiers L.-H."/>
            <person name="Turgeon B.G."/>
            <person name="Goodwin S.B."/>
            <person name="Spatafora J.W."/>
            <person name="Crous P.W."/>
            <person name="Grigoriev I.V."/>
        </authorList>
    </citation>
    <scope>NUCLEOTIDE SEQUENCE</scope>
    <source>
        <strain evidence="7">CBS 342.82</strain>
    </source>
</reference>
<evidence type="ECO:0000259" key="5">
    <source>
        <dbReference type="PROSITE" id="PS50102"/>
    </source>
</evidence>
<evidence type="ECO:0000256" key="3">
    <source>
        <dbReference type="PROSITE-ProRule" id="PRU00176"/>
    </source>
</evidence>
<evidence type="ECO:0000313" key="7">
    <source>
        <dbReference type="RefSeq" id="XP_033459528.1"/>
    </source>
</evidence>
<dbReference type="AlphaFoldDB" id="A0A6J3M6J0"/>
<sequence length="520" mass="55630">MTSVYDSGSSDHGNFTLEPRQAPVIIIRRLPLGTNEQTLRSMLLFAGDLIDTDFIRSTNPDDNGFATAIARFETASGALDAQQKLNGKPNITKEALMIVEIQGSGMPGVFERRNTVDGVTSRTLSSSASSGASSTVGSTARSRYESTFHSTDRISPTLAGAGAGVIPEFPAPENSTHIQNIFSPQSPLTNGASDHNTGKSVINDDLADEETGELLKDPVAFARHNPLGRRRTSPQIPMSSFNRLSISQTNGSSRGVTSPTQSDIISSRGASTNVNTASYSNPSNQMSPATSTGSQPPHFTRPQYPPVNPADQNPPCNTLYVGNLPVDTSEDELKSIFSKQRGYKRLCFRTKQNGPMCFVEFEDIAYATKALHELYGLPLHNSVKGGIRLSFSKNPLGVRSGQTGGGLLPANNVMSPQTMSPHYGLMHGSSFSAISGPPPGLASRPGLLAGGYRSPPGAGIDTVFSNPFAQPVYDFSNQLDPQSHQYSAGLPPSMGDGNYGREIYANQPRPMDYADYGFRQ</sequence>
<keyword evidence="6" id="KW-1185">Reference proteome</keyword>
<reference evidence="7" key="2">
    <citation type="submission" date="2020-04" db="EMBL/GenBank/DDBJ databases">
        <authorList>
            <consortium name="NCBI Genome Project"/>
        </authorList>
    </citation>
    <scope>NUCLEOTIDE SEQUENCE</scope>
    <source>
        <strain evidence="7">CBS 342.82</strain>
    </source>
</reference>
<feature type="compositionally biased region" description="Low complexity" evidence="4">
    <location>
        <begin position="120"/>
        <end position="141"/>
    </location>
</feature>
<keyword evidence="2 3" id="KW-0694">RNA-binding</keyword>
<organism evidence="7">
    <name type="scientific">Dissoconium aciculare CBS 342.82</name>
    <dbReference type="NCBI Taxonomy" id="1314786"/>
    <lineage>
        <taxon>Eukaryota</taxon>
        <taxon>Fungi</taxon>
        <taxon>Dikarya</taxon>
        <taxon>Ascomycota</taxon>
        <taxon>Pezizomycotina</taxon>
        <taxon>Dothideomycetes</taxon>
        <taxon>Dothideomycetidae</taxon>
        <taxon>Mycosphaerellales</taxon>
        <taxon>Dissoconiaceae</taxon>
        <taxon>Dissoconium</taxon>
    </lineage>
</organism>
<dbReference type="FunFam" id="3.30.70.330:FF:000089">
    <property type="entry name" value="RNA binding protein"/>
    <property type="match status" value="1"/>
</dbReference>
<feature type="compositionally biased region" description="Basic and acidic residues" evidence="4">
    <location>
        <begin position="142"/>
        <end position="152"/>
    </location>
</feature>
<reference evidence="7" key="3">
    <citation type="submission" date="2025-08" db="UniProtKB">
        <authorList>
            <consortium name="RefSeq"/>
        </authorList>
    </citation>
    <scope>IDENTIFICATION</scope>
    <source>
        <strain evidence="7">CBS 342.82</strain>
    </source>
</reference>
<evidence type="ECO:0000256" key="4">
    <source>
        <dbReference type="SAM" id="MobiDB-lite"/>
    </source>
</evidence>
<dbReference type="Proteomes" id="UP000504637">
    <property type="component" value="Unplaced"/>
</dbReference>
<dbReference type="SUPFAM" id="SSF54928">
    <property type="entry name" value="RNA-binding domain, RBD"/>
    <property type="match status" value="2"/>
</dbReference>
<dbReference type="CDD" id="cd12245">
    <property type="entry name" value="RRM_scw1_like"/>
    <property type="match status" value="1"/>
</dbReference>
<dbReference type="SMART" id="SM00360">
    <property type="entry name" value="RRM"/>
    <property type="match status" value="2"/>
</dbReference>
<protein>
    <recommendedName>
        <fullName evidence="5">RRM domain-containing protein</fullName>
    </recommendedName>
</protein>
<accession>A0A6J3M6J0</accession>
<evidence type="ECO:0000256" key="2">
    <source>
        <dbReference type="ARBA" id="ARBA00022884"/>
    </source>
</evidence>
<feature type="domain" description="RRM" evidence="5">
    <location>
        <begin position="317"/>
        <end position="394"/>
    </location>
</feature>
<dbReference type="Pfam" id="PF00076">
    <property type="entry name" value="RRM_1"/>
    <property type="match status" value="1"/>
</dbReference>
<feature type="region of interest" description="Disordered" evidence="4">
    <location>
        <begin position="474"/>
        <end position="506"/>
    </location>
</feature>
<dbReference type="InterPro" id="IPR012677">
    <property type="entry name" value="Nucleotide-bd_a/b_plait_sf"/>
</dbReference>
<dbReference type="RefSeq" id="XP_033459528.1">
    <property type="nucleotide sequence ID" value="XM_033601524.1"/>
</dbReference>
<dbReference type="InterPro" id="IPR035979">
    <property type="entry name" value="RBD_domain_sf"/>
</dbReference>
<evidence type="ECO:0000256" key="1">
    <source>
        <dbReference type="ARBA" id="ARBA00022553"/>
    </source>
</evidence>
<evidence type="ECO:0000313" key="6">
    <source>
        <dbReference type="Proteomes" id="UP000504637"/>
    </source>
</evidence>
<dbReference type="PANTHER" id="PTHR10501">
    <property type="entry name" value="U1 SMALL NUCLEAR RIBONUCLEOPROTEIN A/U2 SMALL NUCLEAR RIBONUCLEOPROTEIN B"/>
    <property type="match status" value="1"/>
</dbReference>
<dbReference type="CDD" id="cd00590">
    <property type="entry name" value="RRM_SF"/>
    <property type="match status" value="1"/>
</dbReference>
<dbReference type="InterPro" id="IPR000504">
    <property type="entry name" value="RRM_dom"/>
</dbReference>
<feature type="region of interest" description="Disordered" evidence="4">
    <location>
        <begin position="120"/>
        <end position="155"/>
    </location>
</feature>
<feature type="compositionally biased region" description="Polar residues" evidence="4">
    <location>
        <begin position="475"/>
        <end position="486"/>
    </location>
</feature>
<gene>
    <name evidence="7" type="ORF">K489DRAFT_321186</name>
</gene>